<dbReference type="InterPro" id="IPR001238">
    <property type="entry name" value="DNA-binding_RecF"/>
</dbReference>
<keyword evidence="4 12" id="KW-0963">Cytoplasm</keyword>
<protein>
    <recommendedName>
        <fullName evidence="3 12">DNA replication and repair protein RecF</fullName>
    </recommendedName>
</protein>
<evidence type="ECO:0000256" key="10">
    <source>
        <dbReference type="ARBA" id="ARBA00023204"/>
    </source>
</evidence>
<evidence type="ECO:0000256" key="9">
    <source>
        <dbReference type="ARBA" id="ARBA00023125"/>
    </source>
</evidence>
<dbReference type="GO" id="GO:0009432">
    <property type="term" value="P:SOS response"/>
    <property type="evidence" value="ECO:0007669"/>
    <property type="project" value="UniProtKB-UniRule"/>
</dbReference>
<dbReference type="NCBIfam" id="TIGR00611">
    <property type="entry name" value="recf"/>
    <property type="match status" value="1"/>
</dbReference>
<dbReference type="GO" id="GO:0000731">
    <property type="term" value="P:DNA synthesis involved in DNA repair"/>
    <property type="evidence" value="ECO:0007669"/>
    <property type="project" value="TreeGrafter"/>
</dbReference>
<feature type="domain" description="RecF/RecN/SMC N-terminal" evidence="14">
    <location>
        <begin position="3"/>
        <end position="337"/>
    </location>
</feature>
<evidence type="ECO:0000256" key="13">
    <source>
        <dbReference type="RuleBase" id="RU000578"/>
    </source>
</evidence>
<dbReference type="PANTHER" id="PTHR32182:SF0">
    <property type="entry name" value="DNA REPLICATION AND REPAIR PROTEIN RECF"/>
    <property type="match status" value="1"/>
</dbReference>
<dbReference type="PROSITE" id="PS00618">
    <property type="entry name" value="RECF_2"/>
    <property type="match status" value="1"/>
</dbReference>
<gene>
    <name evidence="12 15" type="primary">recF</name>
    <name evidence="15" type="ORF">H8693_05765</name>
</gene>
<sequence length="359" mass="40115">MIIEKLVLKDFRNFSSLVFDDLSPAVNLLVGENAQGKTNLIEAVNYLSCLKSFRGAGEAQLIREGKKSAYLAVSYRMASHGGKVEAALFSGEKRSVKVGGVPIRRVGELMGVINTVVFAPEDLKTVKESPSLRRRLLDMEISKIRPLYYADLQRYAICIKQKNRLLKEQRVDDALLDTFNETAAEAGAKIIRRRAKFVEMLAKEAAAIHAQLTDGGERLEISYKACVEGENLQEALIHKLAENREREKELRVSLIGPHREDLSIQVNGRDSKLYSSQGQQRTAMLSIKLACAQIAWHSTGERPVILLDDVFSELDISRRERLLSIIKKNQVFITSTDISGIKDVRGAKIFKVSGGQIFL</sequence>
<dbReference type="GO" id="GO:0003697">
    <property type="term" value="F:single-stranded DNA binding"/>
    <property type="evidence" value="ECO:0007669"/>
    <property type="project" value="UniProtKB-UniRule"/>
</dbReference>
<dbReference type="GO" id="GO:0006260">
    <property type="term" value="P:DNA replication"/>
    <property type="evidence" value="ECO:0007669"/>
    <property type="project" value="UniProtKB-UniRule"/>
</dbReference>
<name>A0A926DHX7_9FIRM</name>
<evidence type="ECO:0000256" key="2">
    <source>
        <dbReference type="ARBA" id="ARBA00008016"/>
    </source>
</evidence>
<dbReference type="InterPro" id="IPR018078">
    <property type="entry name" value="DNA-binding_RecF_CS"/>
</dbReference>
<evidence type="ECO:0000256" key="3">
    <source>
        <dbReference type="ARBA" id="ARBA00020170"/>
    </source>
</evidence>
<dbReference type="InterPro" id="IPR003395">
    <property type="entry name" value="RecF/RecN/SMC_N"/>
</dbReference>
<dbReference type="Pfam" id="PF02463">
    <property type="entry name" value="SMC_N"/>
    <property type="match status" value="1"/>
</dbReference>
<comment type="subcellular location">
    <subcellularLocation>
        <location evidence="1 12 13">Cytoplasm</location>
    </subcellularLocation>
</comment>
<keyword evidence="9 12" id="KW-0238">DNA-binding</keyword>
<dbReference type="AlphaFoldDB" id="A0A926DHX7"/>
<evidence type="ECO:0000256" key="5">
    <source>
        <dbReference type="ARBA" id="ARBA00022705"/>
    </source>
</evidence>
<evidence type="ECO:0000256" key="7">
    <source>
        <dbReference type="ARBA" id="ARBA00022763"/>
    </source>
</evidence>
<dbReference type="HAMAP" id="MF_00365">
    <property type="entry name" value="RecF"/>
    <property type="match status" value="1"/>
</dbReference>
<keyword evidence="8 12" id="KW-0067">ATP-binding</keyword>
<dbReference type="GO" id="GO:0005524">
    <property type="term" value="F:ATP binding"/>
    <property type="evidence" value="ECO:0007669"/>
    <property type="project" value="UniProtKB-UniRule"/>
</dbReference>
<comment type="caution">
    <text evidence="15">The sequence shown here is derived from an EMBL/GenBank/DDBJ whole genome shotgun (WGS) entry which is preliminary data.</text>
</comment>
<dbReference type="GO" id="GO:0005737">
    <property type="term" value="C:cytoplasm"/>
    <property type="evidence" value="ECO:0007669"/>
    <property type="project" value="UniProtKB-SubCell"/>
</dbReference>
<keyword evidence="10 12" id="KW-0234">DNA repair</keyword>
<keyword evidence="16" id="KW-1185">Reference proteome</keyword>
<dbReference type="EMBL" id="JACRSS010000002">
    <property type="protein sequence ID" value="MBC8538438.1"/>
    <property type="molecule type" value="Genomic_DNA"/>
</dbReference>
<feature type="binding site" evidence="12">
    <location>
        <begin position="31"/>
        <end position="38"/>
    </location>
    <ligand>
        <name>ATP</name>
        <dbReference type="ChEBI" id="CHEBI:30616"/>
    </ligand>
</feature>
<dbReference type="GO" id="GO:0006302">
    <property type="term" value="P:double-strand break repair"/>
    <property type="evidence" value="ECO:0007669"/>
    <property type="project" value="TreeGrafter"/>
</dbReference>
<keyword evidence="11 12" id="KW-0742">SOS response</keyword>
<reference evidence="15" key="1">
    <citation type="submission" date="2020-08" db="EMBL/GenBank/DDBJ databases">
        <title>Genome public.</title>
        <authorList>
            <person name="Liu C."/>
            <person name="Sun Q."/>
        </authorList>
    </citation>
    <scope>NUCLEOTIDE SEQUENCE</scope>
    <source>
        <strain evidence="15">NSJ-63</strain>
    </source>
</reference>
<comment type="similarity">
    <text evidence="2 12 13">Belongs to the RecF family.</text>
</comment>
<evidence type="ECO:0000313" key="15">
    <source>
        <dbReference type="EMBL" id="MBC8538438.1"/>
    </source>
</evidence>
<dbReference type="Gene3D" id="3.40.50.300">
    <property type="entry name" value="P-loop containing nucleotide triphosphate hydrolases"/>
    <property type="match status" value="1"/>
</dbReference>
<evidence type="ECO:0000313" key="16">
    <source>
        <dbReference type="Proteomes" id="UP000617951"/>
    </source>
</evidence>
<evidence type="ECO:0000259" key="14">
    <source>
        <dbReference type="Pfam" id="PF02463"/>
    </source>
</evidence>
<dbReference type="PANTHER" id="PTHR32182">
    <property type="entry name" value="DNA REPLICATION AND REPAIR PROTEIN RECF"/>
    <property type="match status" value="1"/>
</dbReference>
<evidence type="ECO:0000256" key="6">
    <source>
        <dbReference type="ARBA" id="ARBA00022741"/>
    </source>
</evidence>
<keyword evidence="5 12" id="KW-0235">DNA replication</keyword>
<evidence type="ECO:0000256" key="8">
    <source>
        <dbReference type="ARBA" id="ARBA00022840"/>
    </source>
</evidence>
<accession>A0A926DHX7</accession>
<dbReference type="Gene3D" id="1.20.1050.90">
    <property type="entry name" value="RecF/RecN/SMC, N-terminal domain"/>
    <property type="match status" value="1"/>
</dbReference>
<organism evidence="15 16">
    <name type="scientific">Guopingia tenuis</name>
    <dbReference type="NCBI Taxonomy" id="2763656"/>
    <lineage>
        <taxon>Bacteria</taxon>
        <taxon>Bacillati</taxon>
        <taxon>Bacillota</taxon>
        <taxon>Clostridia</taxon>
        <taxon>Christensenellales</taxon>
        <taxon>Christensenellaceae</taxon>
        <taxon>Guopingia</taxon>
    </lineage>
</organism>
<keyword evidence="6 12" id="KW-0547">Nucleotide-binding</keyword>
<evidence type="ECO:0000256" key="4">
    <source>
        <dbReference type="ARBA" id="ARBA00022490"/>
    </source>
</evidence>
<keyword evidence="7 12" id="KW-0227">DNA damage</keyword>
<proteinExistence type="inferred from homology"/>
<evidence type="ECO:0000256" key="1">
    <source>
        <dbReference type="ARBA" id="ARBA00004496"/>
    </source>
</evidence>
<comment type="function">
    <text evidence="12 13">The RecF protein is involved in DNA metabolism; it is required for DNA replication and normal SOS inducibility. RecF binds preferentially to single-stranded, linear DNA. It also seems to bind ATP.</text>
</comment>
<dbReference type="InterPro" id="IPR042174">
    <property type="entry name" value="RecF_2"/>
</dbReference>
<dbReference type="SUPFAM" id="SSF52540">
    <property type="entry name" value="P-loop containing nucleoside triphosphate hydrolases"/>
    <property type="match status" value="1"/>
</dbReference>
<evidence type="ECO:0000256" key="11">
    <source>
        <dbReference type="ARBA" id="ARBA00023236"/>
    </source>
</evidence>
<dbReference type="RefSeq" id="WP_249280199.1">
    <property type="nucleotide sequence ID" value="NZ_JACRSS010000002.1"/>
</dbReference>
<evidence type="ECO:0000256" key="12">
    <source>
        <dbReference type="HAMAP-Rule" id="MF_00365"/>
    </source>
</evidence>
<dbReference type="InterPro" id="IPR027417">
    <property type="entry name" value="P-loop_NTPase"/>
</dbReference>
<dbReference type="Proteomes" id="UP000617951">
    <property type="component" value="Unassembled WGS sequence"/>
</dbReference>